<accession>A0ABZ2ZXM2</accession>
<keyword evidence="1" id="KW-0472">Membrane</keyword>
<organism evidence="2 3">
    <name type="scientific">Arthrobacter citreus</name>
    <dbReference type="NCBI Taxonomy" id="1670"/>
    <lineage>
        <taxon>Bacteria</taxon>
        <taxon>Bacillati</taxon>
        <taxon>Actinomycetota</taxon>
        <taxon>Actinomycetes</taxon>
        <taxon>Micrococcales</taxon>
        <taxon>Micrococcaceae</taxon>
        <taxon>Arthrobacter</taxon>
    </lineage>
</organism>
<proteinExistence type="predicted"/>
<name>A0ABZ2ZXM2_9MICC</name>
<keyword evidence="1" id="KW-1133">Transmembrane helix</keyword>
<dbReference type="NCBIfam" id="NF038354">
    <property type="entry name" value="trnsprt_adja_43"/>
    <property type="match status" value="1"/>
</dbReference>
<reference evidence="2 3" key="1">
    <citation type="submission" date="2024-04" db="EMBL/GenBank/DDBJ databases">
        <title>Arthrobacter sp. from Plains bison fecal sample.</title>
        <authorList>
            <person name="Ruzzini A."/>
        </authorList>
    </citation>
    <scope>NUCLEOTIDE SEQUENCE [LARGE SCALE GENOMIC DNA]</scope>
    <source>
        <strain evidence="2 3">EINP1</strain>
    </source>
</reference>
<dbReference type="RefSeq" id="WP_342024028.1">
    <property type="nucleotide sequence ID" value="NZ_CP151657.1"/>
</dbReference>
<evidence type="ECO:0000313" key="2">
    <source>
        <dbReference type="EMBL" id="WZP16416.1"/>
    </source>
</evidence>
<keyword evidence="1" id="KW-0812">Transmembrane</keyword>
<evidence type="ECO:0000256" key="1">
    <source>
        <dbReference type="SAM" id="Phobius"/>
    </source>
</evidence>
<keyword evidence="3" id="KW-1185">Reference proteome</keyword>
<protein>
    <submittedName>
        <fullName evidence="2">Transporter small subunit</fullName>
    </submittedName>
</protein>
<gene>
    <name evidence="2" type="ORF">AAE021_02155</name>
</gene>
<dbReference type="Proteomes" id="UP001448858">
    <property type="component" value="Chromosome"/>
</dbReference>
<dbReference type="InterPro" id="IPR049820">
    <property type="entry name" value="Trnsprt_adja_ssu-like"/>
</dbReference>
<evidence type="ECO:0000313" key="3">
    <source>
        <dbReference type="Proteomes" id="UP001448858"/>
    </source>
</evidence>
<feature type="transmembrane region" description="Helical" evidence="1">
    <location>
        <begin position="6"/>
        <end position="29"/>
    </location>
</feature>
<dbReference type="EMBL" id="CP151657">
    <property type="protein sequence ID" value="WZP16416.1"/>
    <property type="molecule type" value="Genomic_DNA"/>
</dbReference>
<sequence length="43" mass="5103">METIWLTVYVLVWPVIVAGVLVQIVRAFFRDWVQSRREGRSII</sequence>